<proteinExistence type="predicted"/>
<evidence type="ECO:0000313" key="1">
    <source>
        <dbReference type="EMBL" id="DAF43798.1"/>
    </source>
</evidence>
<accession>A0A8S5RYE1</accession>
<dbReference type="EMBL" id="BK032510">
    <property type="protein sequence ID" value="DAF43798.1"/>
    <property type="molecule type" value="Genomic_DNA"/>
</dbReference>
<reference evidence="1" key="1">
    <citation type="journal article" date="2021" name="Proc. Natl. Acad. Sci. U.S.A.">
        <title>A Catalog of Tens of Thousands of Viruses from Human Metagenomes Reveals Hidden Associations with Chronic Diseases.</title>
        <authorList>
            <person name="Tisza M.J."/>
            <person name="Buck C.B."/>
        </authorList>
    </citation>
    <scope>NUCLEOTIDE SEQUENCE</scope>
    <source>
        <strain evidence="1">CtNQV2</strain>
    </source>
</reference>
<sequence length="146" mass="17545">MVDDWIKIDEVEITSEINCIHCDTRTFHAKCNIIEFKKIENDRYYELTYNKFIDFLEEKKGNIDEKYLININEIIPFLLNLREIKNYANEPILRFNGVLGCGFWLKYVRMYKINDNQFIVCNSDCVPIEWRLLSKNNVAITNYENK</sequence>
<protein>
    <submittedName>
        <fullName evidence="1">Uncharacterized protein</fullName>
    </submittedName>
</protein>
<name>A0A8S5RYE1_9CAUD</name>
<organism evidence="1">
    <name type="scientific">Myoviridae sp. ctNQV2</name>
    <dbReference type="NCBI Taxonomy" id="2827683"/>
    <lineage>
        <taxon>Viruses</taxon>
        <taxon>Duplodnaviria</taxon>
        <taxon>Heunggongvirae</taxon>
        <taxon>Uroviricota</taxon>
        <taxon>Caudoviricetes</taxon>
    </lineage>
</organism>